<dbReference type="Proteomes" id="UP001158050">
    <property type="component" value="Unassembled WGS sequence"/>
</dbReference>
<keyword evidence="3" id="KW-1185">Reference proteome</keyword>
<evidence type="ECO:0000259" key="1">
    <source>
        <dbReference type="Pfam" id="PF07411"/>
    </source>
</evidence>
<gene>
    <name evidence="2" type="ORF">SAMN05421679_104334</name>
</gene>
<dbReference type="InterPro" id="IPR036913">
    <property type="entry name" value="YegP-like_sf"/>
</dbReference>
<sequence>MSDLKWEFYQDPGNNWRWRAISSNGRIVAASSEGFSSRQNAVNNARFSGYTGT</sequence>
<feature type="domain" description="DUF1508" evidence="1">
    <location>
        <begin position="14"/>
        <end position="43"/>
    </location>
</feature>
<dbReference type="Gene3D" id="3.30.160.160">
    <property type="entry name" value="YegP-like"/>
    <property type="match status" value="1"/>
</dbReference>
<comment type="caution">
    <text evidence="2">The sequence shown here is derived from an EMBL/GenBank/DDBJ whole genome shotgun (WGS) entry which is preliminary data.</text>
</comment>
<dbReference type="SUPFAM" id="SSF160113">
    <property type="entry name" value="YegP-like"/>
    <property type="match status" value="1"/>
</dbReference>
<protein>
    <recommendedName>
        <fullName evidence="1">DUF1508 domain-containing protein</fullName>
    </recommendedName>
</protein>
<evidence type="ECO:0000313" key="2">
    <source>
        <dbReference type="EMBL" id="SMP93227.1"/>
    </source>
</evidence>
<accession>A0ABY1R6H1</accession>
<name>A0ABY1R6H1_9FLAO</name>
<dbReference type="Pfam" id="PF07411">
    <property type="entry name" value="DUF1508"/>
    <property type="match status" value="1"/>
</dbReference>
<dbReference type="EMBL" id="FXUO01000004">
    <property type="protein sequence ID" value="SMP93227.1"/>
    <property type="molecule type" value="Genomic_DNA"/>
</dbReference>
<evidence type="ECO:0000313" key="3">
    <source>
        <dbReference type="Proteomes" id="UP001158050"/>
    </source>
</evidence>
<dbReference type="RefSeq" id="WP_283416773.1">
    <property type="nucleotide sequence ID" value="NZ_FXUO01000004.1"/>
</dbReference>
<dbReference type="InterPro" id="IPR010879">
    <property type="entry name" value="DUF1508"/>
</dbReference>
<reference evidence="2 3" key="1">
    <citation type="submission" date="2017-05" db="EMBL/GenBank/DDBJ databases">
        <authorList>
            <person name="Varghese N."/>
            <person name="Submissions S."/>
        </authorList>
    </citation>
    <scope>NUCLEOTIDE SEQUENCE [LARGE SCALE GENOMIC DNA]</scope>
    <source>
        <strain evidence="2 3">DSM 18015</strain>
    </source>
</reference>
<proteinExistence type="predicted"/>
<organism evidence="2 3">
    <name type="scientific">Epilithonimonas pallida</name>
    <dbReference type="NCBI Taxonomy" id="373671"/>
    <lineage>
        <taxon>Bacteria</taxon>
        <taxon>Pseudomonadati</taxon>
        <taxon>Bacteroidota</taxon>
        <taxon>Flavobacteriia</taxon>
        <taxon>Flavobacteriales</taxon>
        <taxon>Weeksellaceae</taxon>
        <taxon>Chryseobacterium group</taxon>
        <taxon>Epilithonimonas</taxon>
    </lineage>
</organism>